<evidence type="ECO:0000256" key="1">
    <source>
        <dbReference type="SAM" id="Phobius"/>
    </source>
</evidence>
<comment type="caution">
    <text evidence="2">The sequence shown here is derived from an EMBL/GenBank/DDBJ whole genome shotgun (WGS) entry which is preliminary data.</text>
</comment>
<proteinExistence type="predicted"/>
<name>A0A2W7U0Q0_9FLAO</name>
<keyword evidence="1" id="KW-0812">Transmembrane</keyword>
<keyword evidence="3" id="KW-1185">Reference proteome</keyword>
<accession>A0A2W7U0Q0</accession>
<evidence type="ECO:0000313" key="2">
    <source>
        <dbReference type="EMBL" id="PZX95096.1"/>
    </source>
</evidence>
<sequence length="151" mass="17491">MAKSGCNNKIKYLVMFENIDELIEVNLKLLYTSKSQFMMRINFKDECGFNLKNSKVFAEILDHKGLVVLEKEQGFRCDLTDFGKQIYESGGWNKYLKTVELFEKSKNIVNMDCQVNNNGQSFLKKIMIASIIILVLCFFITLLTVEIFKTT</sequence>
<dbReference type="Proteomes" id="UP000249177">
    <property type="component" value="Unassembled WGS sequence"/>
</dbReference>
<gene>
    <name evidence="2" type="ORF">DOS84_00565</name>
</gene>
<keyword evidence="1" id="KW-1133">Transmembrane helix</keyword>
<evidence type="ECO:0000313" key="3">
    <source>
        <dbReference type="Proteomes" id="UP000249177"/>
    </source>
</evidence>
<dbReference type="AlphaFoldDB" id="A0A2W7U0Q0"/>
<reference evidence="2 3" key="1">
    <citation type="submission" date="2018-06" db="EMBL/GenBank/DDBJ databases">
        <title>Flavobacterium sp IMCC34762, genome.</title>
        <authorList>
            <person name="Joung Y."/>
            <person name="Cho J."/>
            <person name="Song J."/>
        </authorList>
    </citation>
    <scope>NUCLEOTIDE SEQUENCE [LARGE SCALE GENOMIC DNA]</scope>
    <source>
        <strain evidence="2 3">IMCC34762</strain>
    </source>
</reference>
<organism evidence="2 3">
    <name type="scientific">Flavobacterium aquariorum</name>
    <dbReference type="NCBI Taxonomy" id="2217670"/>
    <lineage>
        <taxon>Bacteria</taxon>
        <taxon>Pseudomonadati</taxon>
        <taxon>Bacteroidota</taxon>
        <taxon>Flavobacteriia</taxon>
        <taxon>Flavobacteriales</taxon>
        <taxon>Flavobacteriaceae</taxon>
        <taxon>Flavobacterium</taxon>
    </lineage>
</organism>
<feature type="transmembrane region" description="Helical" evidence="1">
    <location>
        <begin position="126"/>
        <end position="148"/>
    </location>
</feature>
<protein>
    <submittedName>
        <fullName evidence="2">Uncharacterized protein</fullName>
    </submittedName>
</protein>
<dbReference type="EMBL" id="QKXH01000001">
    <property type="protein sequence ID" value="PZX95096.1"/>
    <property type="molecule type" value="Genomic_DNA"/>
</dbReference>
<keyword evidence="1" id="KW-0472">Membrane</keyword>